<accession>A0A940PSJ1</accession>
<dbReference type="InterPro" id="IPR016454">
    <property type="entry name" value="Cysteine_dSase"/>
</dbReference>
<dbReference type="EC" id="2.8.1.7" evidence="10"/>
<evidence type="ECO:0000313" key="11">
    <source>
        <dbReference type="Proteomes" id="UP000675163"/>
    </source>
</evidence>
<keyword evidence="5" id="KW-0663">Pyridoxal phosphate</keyword>
<dbReference type="Gene3D" id="3.40.640.10">
    <property type="entry name" value="Type I PLP-dependent aspartate aminotransferase-like (Major domain)"/>
    <property type="match status" value="1"/>
</dbReference>
<evidence type="ECO:0000256" key="3">
    <source>
        <dbReference type="ARBA" id="ARBA00022679"/>
    </source>
</evidence>
<dbReference type="AlphaFoldDB" id="A0A940PSJ1"/>
<evidence type="ECO:0000256" key="2">
    <source>
        <dbReference type="ARBA" id="ARBA00006490"/>
    </source>
</evidence>
<keyword evidence="6" id="KW-0408">Iron</keyword>
<gene>
    <name evidence="10" type="ORF">JOF28_000677</name>
</gene>
<evidence type="ECO:0000256" key="4">
    <source>
        <dbReference type="ARBA" id="ARBA00022723"/>
    </source>
</evidence>
<proteinExistence type="inferred from homology"/>
<evidence type="ECO:0000256" key="8">
    <source>
        <dbReference type="ARBA" id="ARBA00050776"/>
    </source>
</evidence>
<dbReference type="InterPro" id="IPR015424">
    <property type="entry name" value="PyrdxlP-dep_Trfase"/>
</dbReference>
<dbReference type="InterPro" id="IPR015422">
    <property type="entry name" value="PyrdxlP-dep_Trfase_small"/>
</dbReference>
<keyword evidence="7" id="KW-0411">Iron-sulfur</keyword>
<comment type="caution">
    <text evidence="10">The sequence shown here is derived from an EMBL/GenBank/DDBJ whole genome shotgun (WGS) entry which is preliminary data.</text>
</comment>
<dbReference type="GO" id="GO:0051536">
    <property type="term" value="F:iron-sulfur cluster binding"/>
    <property type="evidence" value="ECO:0007669"/>
    <property type="project" value="UniProtKB-KW"/>
</dbReference>
<dbReference type="PANTHER" id="PTHR11601">
    <property type="entry name" value="CYSTEINE DESULFURYLASE FAMILY MEMBER"/>
    <property type="match status" value="1"/>
</dbReference>
<dbReference type="EMBL" id="JAFIDA010000001">
    <property type="protein sequence ID" value="MBP1325445.1"/>
    <property type="molecule type" value="Genomic_DNA"/>
</dbReference>
<dbReference type="InterPro" id="IPR000192">
    <property type="entry name" value="Aminotrans_V_dom"/>
</dbReference>
<dbReference type="InterPro" id="IPR015421">
    <property type="entry name" value="PyrdxlP-dep_Trfase_major"/>
</dbReference>
<comment type="similarity">
    <text evidence="2">Belongs to the class-V pyridoxal-phosphate-dependent aminotransferase family. NifS/IscS subfamily.</text>
</comment>
<name>A0A940PSJ1_9MICO</name>
<keyword evidence="11" id="KW-1185">Reference proteome</keyword>
<dbReference type="GO" id="GO:0046872">
    <property type="term" value="F:metal ion binding"/>
    <property type="evidence" value="ECO:0007669"/>
    <property type="project" value="UniProtKB-KW"/>
</dbReference>
<comment type="catalytic activity">
    <reaction evidence="8">
        <text>(sulfur carrier)-H + L-cysteine = (sulfur carrier)-SH + L-alanine</text>
        <dbReference type="Rhea" id="RHEA:43892"/>
        <dbReference type="Rhea" id="RHEA-COMP:14737"/>
        <dbReference type="Rhea" id="RHEA-COMP:14739"/>
        <dbReference type="ChEBI" id="CHEBI:29917"/>
        <dbReference type="ChEBI" id="CHEBI:35235"/>
        <dbReference type="ChEBI" id="CHEBI:57972"/>
        <dbReference type="ChEBI" id="CHEBI:64428"/>
        <dbReference type="EC" id="2.8.1.7"/>
    </reaction>
</comment>
<feature type="domain" description="Aminotransferase class V" evidence="9">
    <location>
        <begin position="4"/>
        <end position="375"/>
    </location>
</feature>
<evidence type="ECO:0000256" key="1">
    <source>
        <dbReference type="ARBA" id="ARBA00001933"/>
    </source>
</evidence>
<dbReference type="Gene3D" id="1.10.260.50">
    <property type="match status" value="1"/>
</dbReference>
<dbReference type="Pfam" id="PF00266">
    <property type="entry name" value="Aminotran_5"/>
    <property type="match status" value="1"/>
</dbReference>
<evidence type="ECO:0000259" key="9">
    <source>
        <dbReference type="Pfam" id="PF00266"/>
    </source>
</evidence>
<dbReference type="Gene3D" id="3.90.1150.10">
    <property type="entry name" value="Aspartate Aminotransferase, domain 1"/>
    <property type="match status" value="1"/>
</dbReference>
<evidence type="ECO:0000256" key="7">
    <source>
        <dbReference type="ARBA" id="ARBA00023014"/>
    </source>
</evidence>
<dbReference type="GO" id="GO:0031071">
    <property type="term" value="F:cysteine desulfurase activity"/>
    <property type="evidence" value="ECO:0007669"/>
    <property type="project" value="UniProtKB-EC"/>
</dbReference>
<organism evidence="10 11">
    <name type="scientific">Leucobacter exalbidus</name>
    <dbReference type="NCBI Taxonomy" id="662960"/>
    <lineage>
        <taxon>Bacteria</taxon>
        <taxon>Bacillati</taxon>
        <taxon>Actinomycetota</taxon>
        <taxon>Actinomycetes</taxon>
        <taxon>Micrococcales</taxon>
        <taxon>Microbacteriaceae</taxon>
        <taxon>Leucobacter</taxon>
    </lineage>
</organism>
<evidence type="ECO:0000313" key="10">
    <source>
        <dbReference type="EMBL" id="MBP1325445.1"/>
    </source>
</evidence>
<dbReference type="RefSeq" id="WP_209704473.1">
    <property type="nucleotide sequence ID" value="NZ_JAFIDA010000001.1"/>
</dbReference>
<evidence type="ECO:0000256" key="6">
    <source>
        <dbReference type="ARBA" id="ARBA00023004"/>
    </source>
</evidence>
<dbReference type="PIRSF" id="PIRSF005572">
    <property type="entry name" value="NifS"/>
    <property type="match status" value="1"/>
</dbReference>
<dbReference type="Proteomes" id="UP000675163">
    <property type="component" value="Unassembled WGS sequence"/>
</dbReference>
<dbReference type="SUPFAM" id="SSF53383">
    <property type="entry name" value="PLP-dependent transferases"/>
    <property type="match status" value="1"/>
</dbReference>
<sequence length="392" mass="40105">MRAYLDHAATSPMPREVREAYLDALGVVGNPASTHQHGQVASETLETARDQIAAALGCDRAETILTGGGTESINLAIKGMFWARQRAGSGPVVLVAAGEHHATFEAAQWLEATQGAHLVEVPIDNAGRIQPAALHAAIVATGAERIALVTLMWANNEVGTVQPVAELCTVAREFGIPVHVDAVAALGQERIDFAASGAAALSVSAHKIGGPVGIGALVLGRRTVADPLLHGGTQQRARSGSQDVAGAVAFAAALALVVEEDGTPRAECVARTRELRDRLIAGVRAIAPEAVLRGPERTPRLSGNAHFTFPGCQGDSLVFLLDAAGVSASVGSACQAGVHEISHVLLAMGVPEGDAAGALRFTLGPDSQAAEVDALLAALPAAISRARVAGLS</sequence>
<comment type="cofactor">
    <cofactor evidence="1">
        <name>pyridoxal 5'-phosphate</name>
        <dbReference type="ChEBI" id="CHEBI:597326"/>
    </cofactor>
</comment>
<keyword evidence="3 10" id="KW-0808">Transferase</keyword>
<reference evidence="10" key="1">
    <citation type="submission" date="2021-02" db="EMBL/GenBank/DDBJ databases">
        <title>Sequencing the genomes of 1000 actinobacteria strains.</title>
        <authorList>
            <person name="Klenk H.-P."/>
        </authorList>
    </citation>
    <scope>NUCLEOTIDE SEQUENCE</scope>
    <source>
        <strain evidence="10">DSM 22850</strain>
    </source>
</reference>
<evidence type="ECO:0000256" key="5">
    <source>
        <dbReference type="ARBA" id="ARBA00022898"/>
    </source>
</evidence>
<keyword evidence="4" id="KW-0479">Metal-binding</keyword>
<protein>
    <submittedName>
        <fullName evidence="10">Cysteine desulfurase</fullName>
        <ecNumber evidence="10">2.8.1.7</ecNumber>
    </submittedName>
</protein>
<dbReference type="PANTHER" id="PTHR11601:SF34">
    <property type="entry name" value="CYSTEINE DESULFURASE"/>
    <property type="match status" value="1"/>
</dbReference>